<dbReference type="Pfam" id="PF01988">
    <property type="entry name" value="VIT1"/>
    <property type="match status" value="1"/>
</dbReference>
<keyword evidence="4" id="KW-0926">Vacuole</keyword>
<evidence type="ECO:0000256" key="9">
    <source>
        <dbReference type="SAM" id="MobiDB-lite"/>
    </source>
</evidence>
<comment type="caution">
    <text evidence="11">The sequence shown here is derived from an EMBL/GenBank/DDBJ whole genome shotgun (WGS) entry which is preliminary data.</text>
</comment>
<keyword evidence="12" id="KW-1185">Reference proteome</keyword>
<keyword evidence="3" id="KW-0813">Transport</keyword>
<dbReference type="Proteomes" id="UP000289340">
    <property type="component" value="Chromosome 4"/>
</dbReference>
<keyword evidence="3" id="KW-0406">Ion transport</keyword>
<feature type="transmembrane region" description="Helical" evidence="10">
    <location>
        <begin position="872"/>
        <end position="890"/>
    </location>
</feature>
<feature type="compositionally biased region" description="Basic and acidic residues" evidence="9">
    <location>
        <begin position="66"/>
        <end position="80"/>
    </location>
</feature>
<dbReference type="PANTHER" id="PTHR38937:SF2">
    <property type="entry name" value="MEMBRANE PROTEIN OF ER BODY-LIKE PROTEIN ISOFORM X1"/>
    <property type="match status" value="1"/>
</dbReference>
<evidence type="ECO:0000256" key="4">
    <source>
        <dbReference type="ARBA" id="ARBA00022554"/>
    </source>
</evidence>
<evidence type="ECO:0000256" key="5">
    <source>
        <dbReference type="ARBA" id="ARBA00022692"/>
    </source>
</evidence>
<accession>A0A445L3R2</accession>
<dbReference type="InterPro" id="IPR052843">
    <property type="entry name" value="ER_body_metal_sequester"/>
</dbReference>
<proteinExistence type="inferred from homology"/>
<keyword evidence="3" id="KW-0408">Iron</keyword>
<comment type="similarity">
    <text evidence="2">Belongs to the CCC1 family.</text>
</comment>
<evidence type="ECO:0000256" key="7">
    <source>
        <dbReference type="ARBA" id="ARBA00023136"/>
    </source>
</evidence>
<feature type="region of interest" description="Disordered" evidence="9">
    <location>
        <begin position="13"/>
        <end position="32"/>
    </location>
</feature>
<feature type="region of interest" description="Disordered" evidence="9">
    <location>
        <begin position="392"/>
        <end position="420"/>
    </location>
</feature>
<dbReference type="AlphaFoldDB" id="A0A445L3R2"/>
<protein>
    <submittedName>
        <fullName evidence="11">Membrane protein of ER body 1 isoform A</fullName>
    </submittedName>
</protein>
<dbReference type="GO" id="GO:0005384">
    <property type="term" value="F:manganese ion transmembrane transporter activity"/>
    <property type="evidence" value="ECO:0007669"/>
    <property type="project" value="InterPro"/>
</dbReference>
<dbReference type="Gramene" id="XM_028374043.1">
    <property type="protein sequence ID" value="XP_028229844.1"/>
    <property type="gene ID" value="LOC114410200"/>
</dbReference>
<keyword evidence="5 10" id="KW-0812">Transmembrane</keyword>
<keyword evidence="6 10" id="KW-1133">Transmembrane helix</keyword>
<dbReference type="GO" id="GO:0006826">
    <property type="term" value="P:iron ion transport"/>
    <property type="evidence" value="ECO:0007669"/>
    <property type="project" value="UniProtKB-KW"/>
</dbReference>
<feature type="region of interest" description="Disordered" evidence="9">
    <location>
        <begin position="66"/>
        <end position="98"/>
    </location>
</feature>
<dbReference type="EMBL" id="QZWG01000004">
    <property type="protein sequence ID" value="RZC17848.1"/>
    <property type="molecule type" value="Genomic_DNA"/>
</dbReference>
<feature type="transmembrane region" description="Helical" evidence="10">
    <location>
        <begin position="804"/>
        <end position="829"/>
    </location>
</feature>
<dbReference type="InterPro" id="IPR008217">
    <property type="entry name" value="Ccc1_fam"/>
</dbReference>
<evidence type="ECO:0000313" key="12">
    <source>
        <dbReference type="Proteomes" id="UP000289340"/>
    </source>
</evidence>
<dbReference type="GO" id="GO:0005774">
    <property type="term" value="C:vacuolar membrane"/>
    <property type="evidence" value="ECO:0007669"/>
    <property type="project" value="UniProtKB-SubCell"/>
</dbReference>
<reference evidence="11 12" key="1">
    <citation type="submission" date="2018-09" db="EMBL/GenBank/DDBJ databases">
        <title>A high-quality reference genome of wild soybean provides a powerful tool to mine soybean genomes.</title>
        <authorList>
            <person name="Xie M."/>
            <person name="Chung C.Y.L."/>
            <person name="Li M.-W."/>
            <person name="Wong F.-L."/>
            <person name="Chan T.-F."/>
            <person name="Lam H.-M."/>
        </authorList>
    </citation>
    <scope>NUCLEOTIDE SEQUENCE [LARGE SCALE GENOMIC DNA]</scope>
    <source>
        <strain evidence="12">cv. W05</strain>
        <tissue evidence="11">Hypocotyl of etiolated seedlings</tissue>
    </source>
</reference>
<evidence type="ECO:0000256" key="2">
    <source>
        <dbReference type="ARBA" id="ARBA00007049"/>
    </source>
</evidence>
<keyword evidence="3" id="KW-0410">Iron transport</keyword>
<comment type="catalytic activity">
    <reaction evidence="8">
        <text>Fe(2+)(in) = Fe(2+)(out)</text>
        <dbReference type="Rhea" id="RHEA:28486"/>
        <dbReference type="ChEBI" id="CHEBI:29033"/>
    </reaction>
    <physiologicalReaction direction="left-to-right" evidence="8">
        <dbReference type="Rhea" id="RHEA:28487"/>
    </physiologicalReaction>
</comment>
<feature type="transmembrane region" description="Helical" evidence="10">
    <location>
        <begin position="754"/>
        <end position="774"/>
    </location>
</feature>
<evidence type="ECO:0000256" key="8">
    <source>
        <dbReference type="ARBA" id="ARBA00044464"/>
    </source>
</evidence>
<keyword evidence="7 10" id="KW-0472">Membrane</keyword>
<gene>
    <name evidence="11" type="ORF">D0Y65_010520</name>
</gene>
<evidence type="ECO:0000256" key="10">
    <source>
        <dbReference type="SAM" id="Phobius"/>
    </source>
</evidence>
<evidence type="ECO:0000256" key="1">
    <source>
        <dbReference type="ARBA" id="ARBA00004128"/>
    </source>
</evidence>
<feature type="transmembrane region" description="Helical" evidence="10">
    <location>
        <begin position="841"/>
        <end position="860"/>
    </location>
</feature>
<sequence length="926" mass="101602">MEHVHYHLVMKEEEQQQQQLQDNAALKGRQSLQHGKVHSSIVTAVPPSFLSLEKQPLLQKEELFHTQKEQKEQPTQKVEETSNVVAENDNNLNGESETAGLGSIDEFVENAVNGEAKRSATINVDASQNKNSVYFDKQQGNDIDGANSILPKNLGEGDFDARVENSDIQCNPCNEVNNQCMETVDEKEPLLNSSEILAATVDNCGDENSAKAYPNLGEEIDQQLKDYDVEAVLAKQETHDLFCPNCKSCITKRVILRKRKRSTIPIPNLDTKAKRDKSATEVVNGSIDVTNQGDETIATSDVGRVETPADNYEPEREPEVFRCLSCFSFFIPMRNGIKLFPSFGGTREPETSQKPLVTPSSNVEDPSIVVAASNANWFFNLFTSIKGRKDSAQVDASIEDSRTDPASIEDSRVDNPESPLANTAISQSVNLSADIKPGHGGVNSSIPSILKSVIKIESWIEKSKKSNVALQNEPLVDQNDSWDFSAKEQLLTENVKTDVGDKNRDSVVGIKTDTVADISKRDSVLLTTVATTENVRTDLGEKNRDPVEVIKTDIVADISKPESVLVATVATTEILFNAGKPLKDAILNPYEGSPIFEKSRKDVDKTLEIAQDRHSSLMEKAQSPDQPFGSEVVTNDVASDKQSFRVDATIPIIQDFKKVKKDIEEEIKPSVTNEKEEAIKFSMSRTPDDVPIEGAIVTEAHTQIYIGEQPGAEIGEHQEWEILKSIVYGGLVESITSLGVVSSAAAAGSAPLNIIALGLANLIGGLFVIGHNLIDLKNDHSGEDSLQMNVQDRYQELLGRRANFLLHAVVAVLSFLIFGSVPLVVYGLLIRVHYYEEVKNAAVAATSVVCIILLAIGKVYSSRPPKTYVKTVLQYVTLALATSGISYIVGDLVKDFLEKISGSESVNVLTMPLSDTRRMKQAWMSY</sequence>
<dbReference type="GO" id="GO:0030026">
    <property type="term" value="P:intracellular manganese ion homeostasis"/>
    <property type="evidence" value="ECO:0007669"/>
    <property type="project" value="InterPro"/>
</dbReference>
<name>A0A445L3R2_GLYSO</name>
<dbReference type="PANTHER" id="PTHR38937">
    <property type="entry name" value="MEMBRANE PROTEIN OF ER BODY-LIKE PROTEIN"/>
    <property type="match status" value="1"/>
</dbReference>
<organism evidence="11 12">
    <name type="scientific">Glycine soja</name>
    <name type="common">Wild soybean</name>
    <dbReference type="NCBI Taxonomy" id="3848"/>
    <lineage>
        <taxon>Eukaryota</taxon>
        <taxon>Viridiplantae</taxon>
        <taxon>Streptophyta</taxon>
        <taxon>Embryophyta</taxon>
        <taxon>Tracheophyta</taxon>
        <taxon>Spermatophyta</taxon>
        <taxon>Magnoliopsida</taxon>
        <taxon>eudicotyledons</taxon>
        <taxon>Gunneridae</taxon>
        <taxon>Pentapetalae</taxon>
        <taxon>rosids</taxon>
        <taxon>fabids</taxon>
        <taxon>Fabales</taxon>
        <taxon>Fabaceae</taxon>
        <taxon>Papilionoideae</taxon>
        <taxon>50 kb inversion clade</taxon>
        <taxon>NPAAA clade</taxon>
        <taxon>indigoferoid/millettioid clade</taxon>
        <taxon>Phaseoleae</taxon>
        <taxon>Glycine</taxon>
        <taxon>Glycine subgen. Soja</taxon>
    </lineage>
</organism>
<evidence type="ECO:0000313" key="11">
    <source>
        <dbReference type="EMBL" id="RZC17848.1"/>
    </source>
</evidence>
<feature type="compositionally biased region" description="Basic and acidic residues" evidence="9">
    <location>
        <begin position="399"/>
        <end position="415"/>
    </location>
</feature>
<comment type="subcellular location">
    <subcellularLocation>
        <location evidence="1">Vacuole membrane</location>
        <topology evidence="1">Multi-pass membrane protein</topology>
    </subcellularLocation>
</comment>
<feature type="compositionally biased region" description="Polar residues" evidence="9">
    <location>
        <begin position="82"/>
        <end position="96"/>
    </location>
</feature>
<evidence type="ECO:0000256" key="6">
    <source>
        <dbReference type="ARBA" id="ARBA00022989"/>
    </source>
</evidence>
<evidence type="ECO:0000256" key="3">
    <source>
        <dbReference type="ARBA" id="ARBA00022496"/>
    </source>
</evidence>